<protein>
    <submittedName>
        <fullName evidence="7">ABC-2 type transport system ATP-binding protein</fullName>
    </submittedName>
</protein>
<sequence length="233" mass="26540">MDIEIKKLKKQYNNQIVLDIDSLFIPRGELIGLIGNNGAGKTTLLRLISDLSKATSGRVLINENDVSKSEAWKQYTSSYIDKNFLIDFLTAEEYFEFIAASYNITKHELDISLAGLADFMRGELMNKNKYIRDHSIGNQQKIGIIAAIISNPDILILDEPFNYLDPTSQHFICNYLKNINQNKGVTMIISSHNLELIYDVSSRIILLDSGRIIKDVVVNNTEQRDEINTYFKL</sequence>
<dbReference type="InterPro" id="IPR027417">
    <property type="entry name" value="P-loop_NTPase"/>
</dbReference>
<dbReference type="GO" id="GO:0005524">
    <property type="term" value="F:ATP binding"/>
    <property type="evidence" value="ECO:0007669"/>
    <property type="project" value="UniProtKB-KW"/>
</dbReference>
<keyword evidence="5 7" id="KW-0067">ATP-binding</keyword>
<evidence type="ECO:0000256" key="3">
    <source>
        <dbReference type="ARBA" id="ARBA00022458"/>
    </source>
</evidence>
<evidence type="ECO:0000313" key="8">
    <source>
        <dbReference type="Proteomes" id="UP000574332"/>
    </source>
</evidence>
<dbReference type="Pfam" id="PF00005">
    <property type="entry name" value="ABC_tran"/>
    <property type="match status" value="1"/>
</dbReference>
<evidence type="ECO:0000256" key="5">
    <source>
        <dbReference type="ARBA" id="ARBA00022840"/>
    </source>
</evidence>
<dbReference type="Proteomes" id="UP000574332">
    <property type="component" value="Unassembled WGS sequence"/>
</dbReference>
<keyword evidence="3" id="KW-0536">Nodulation</keyword>
<dbReference type="RefSeq" id="WP_179398595.1">
    <property type="nucleotide sequence ID" value="NZ_JACCCY010000001.1"/>
</dbReference>
<keyword evidence="4" id="KW-0547">Nucleotide-binding</keyword>
<dbReference type="AlphaFoldDB" id="A0A8E1ZZ56"/>
<reference evidence="7 8" key="1">
    <citation type="submission" date="2020-07" db="EMBL/GenBank/DDBJ databases">
        <title>Genomic Encyclopedia of Type Strains, Phase IV (KMG-IV): sequencing the most valuable type-strain genomes for metagenomic binning, comparative biology and taxonomic classification.</title>
        <authorList>
            <person name="Goeker M."/>
        </authorList>
    </citation>
    <scope>NUCLEOTIDE SEQUENCE [LARGE SCALE GENOMIC DNA]</scope>
    <source>
        <strain evidence="7 8">DSM 23697</strain>
    </source>
</reference>
<dbReference type="SMART" id="SM00382">
    <property type="entry name" value="AAA"/>
    <property type="match status" value="1"/>
</dbReference>
<proteinExistence type="inferred from homology"/>
<dbReference type="PANTHER" id="PTHR42711:SF5">
    <property type="entry name" value="ABC TRANSPORTER ATP-BINDING PROTEIN NATA"/>
    <property type="match status" value="1"/>
</dbReference>
<organism evidence="7 8">
    <name type="scientific">Macellibacteroides fermentans</name>
    <dbReference type="NCBI Taxonomy" id="879969"/>
    <lineage>
        <taxon>Bacteria</taxon>
        <taxon>Pseudomonadati</taxon>
        <taxon>Bacteroidota</taxon>
        <taxon>Bacteroidia</taxon>
        <taxon>Bacteroidales</taxon>
        <taxon>Porphyromonadaceae</taxon>
        <taxon>Macellibacteroides</taxon>
    </lineage>
</organism>
<dbReference type="CDD" id="cd03230">
    <property type="entry name" value="ABC_DR_subfamily_A"/>
    <property type="match status" value="1"/>
</dbReference>
<keyword evidence="8" id="KW-1185">Reference proteome</keyword>
<evidence type="ECO:0000256" key="1">
    <source>
        <dbReference type="ARBA" id="ARBA00005417"/>
    </source>
</evidence>
<dbReference type="PROSITE" id="PS50893">
    <property type="entry name" value="ABC_TRANSPORTER_2"/>
    <property type="match status" value="1"/>
</dbReference>
<keyword evidence="2" id="KW-0813">Transport</keyword>
<dbReference type="InterPro" id="IPR050763">
    <property type="entry name" value="ABC_transporter_ATP-binding"/>
</dbReference>
<dbReference type="EMBL" id="JACCCY010000001">
    <property type="protein sequence ID" value="NYI48520.1"/>
    <property type="molecule type" value="Genomic_DNA"/>
</dbReference>
<comment type="similarity">
    <text evidence="1">Belongs to the ABC transporter superfamily.</text>
</comment>
<accession>A0A8E1ZZ56</accession>
<evidence type="ECO:0000256" key="4">
    <source>
        <dbReference type="ARBA" id="ARBA00022741"/>
    </source>
</evidence>
<gene>
    <name evidence="7" type="ORF">F5613_000565</name>
</gene>
<dbReference type="Gene3D" id="3.40.50.300">
    <property type="entry name" value="P-loop containing nucleotide triphosphate hydrolases"/>
    <property type="match status" value="1"/>
</dbReference>
<evidence type="ECO:0000259" key="6">
    <source>
        <dbReference type="PROSITE" id="PS50893"/>
    </source>
</evidence>
<dbReference type="InterPro" id="IPR003439">
    <property type="entry name" value="ABC_transporter-like_ATP-bd"/>
</dbReference>
<evidence type="ECO:0000313" key="7">
    <source>
        <dbReference type="EMBL" id="NYI48520.1"/>
    </source>
</evidence>
<dbReference type="PANTHER" id="PTHR42711">
    <property type="entry name" value="ABC TRANSPORTER ATP-BINDING PROTEIN"/>
    <property type="match status" value="1"/>
</dbReference>
<name>A0A8E1ZZ56_9PORP</name>
<dbReference type="SUPFAM" id="SSF52540">
    <property type="entry name" value="P-loop containing nucleoside triphosphate hydrolases"/>
    <property type="match status" value="1"/>
</dbReference>
<feature type="domain" description="ABC transporter" evidence="6">
    <location>
        <begin position="3"/>
        <end position="230"/>
    </location>
</feature>
<dbReference type="GO" id="GO:0016887">
    <property type="term" value="F:ATP hydrolysis activity"/>
    <property type="evidence" value="ECO:0007669"/>
    <property type="project" value="InterPro"/>
</dbReference>
<dbReference type="InterPro" id="IPR003593">
    <property type="entry name" value="AAA+_ATPase"/>
</dbReference>
<comment type="caution">
    <text evidence="7">The sequence shown here is derived from an EMBL/GenBank/DDBJ whole genome shotgun (WGS) entry which is preliminary data.</text>
</comment>
<evidence type="ECO:0000256" key="2">
    <source>
        <dbReference type="ARBA" id="ARBA00022448"/>
    </source>
</evidence>